<accession>T0I0S4</accession>
<proteinExistence type="predicted"/>
<evidence type="ECO:0000313" key="2">
    <source>
        <dbReference type="EMBL" id="EQB18932.1"/>
    </source>
</evidence>
<evidence type="ECO:0008006" key="4">
    <source>
        <dbReference type="Google" id="ProtNLM"/>
    </source>
</evidence>
<organism evidence="2 3">
    <name type="scientific">Novosphingobium lindaniclasticum LE124</name>
    <dbReference type="NCBI Taxonomy" id="1096930"/>
    <lineage>
        <taxon>Bacteria</taxon>
        <taxon>Pseudomonadati</taxon>
        <taxon>Pseudomonadota</taxon>
        <taxon>Alphaproteobacteria</taxon>
        <taxon>Sphingomonadales</taxon>
        <taxon>Sphingomonadaceae</taxon>
        <taxon>Novosphingobium</taxon>
    </lineage>
</organism>
<dbReference type="RefSeq" id="WP_021232664.1">
    <property type="nucleotide sequence ID" value="NZ_ATHL01000028.1"/>
</dbReference>
<evidence type="ECO:0000313" key="3">
    <source>
        <dbReference type="Proteomes" id="UP000015527"/>
    </source>
</evidence>
<gene>
    <name evidence="2" type="ORF">L284_03470</name>
</gene>
<dbReference type="EMBL" id="ATHL01000028">
    <property type="protein sequence ID" value="EQB18932.1"/>
    <property type="molecule type" value="Genomic_DNA"/>
</dbReference>
<dbReference type="AlphaFoldDB" id="T0I0S4"/>
<dbReference type="Proteomes" id="UP000015527">
    <property type="component" value="Unassembled WGS sequence"/>
</dbReference>
<comment type="caution">
    <text evidence="2">The sequence shown here is derived from an EMBL/GenBank/DDBJ whole genome shotgun (WGS) entry which is preliminary data.</text>
</comment>
<dbReference type="OrthoDB" id="8245356at2"/>
<reference evidence="2 3" key="1">
    <citation type="journal article" date="2013" name="Genome Announc.">
        <title>Genome Sequence of Novosphingobium lindaniclasticum LE124T, Isolated from a Hexachlorocyclohexane Dumpsite.</title>
        <authorList>
            <person name="Saxena A."/>
            <person name="Nayyar N."/>
            <person name="Sangwan N."/>
            <person name="Kumari R."/>
            <person name="Khurana J.P."/>
            <person name="Lal R."/>
        </authorList>
    </citation>
    <scope>NUCLEOTIDE SEQUENCE [LARGE SCALE GENOMIC DNA]</scope>
    <source>
        <strain evidence="2 3">LE124</strain>
    </source>
</reference>
<feature type="region of interest" description="Disordered" evidence="1">
    <location>
        <begin position="1"/>
        <end position="31"/>
    </location>
</feature>
<evidence type="ECO:0000256" key="1">
    <source>
        <dbReference type="SAM" id="MobiDB-lite"/>
    </source>
</evidence>
<keyword evidence="3" id="KW-1185">Reference proteome</keyword>
<protein>
    <recommendedName>
        <fullName evidence="4">Transposase</fullName>
    </recommendedName>
</protein>
<sequence length="110" mass="12135">MAKVVERVRRTAKPQRNLHGDEIPFGGAGPDGLDRLREPVIGMVTIARACHHWIERGTPDLDEVCKLLGMLDACGQEILQIIHRTKSAAEMQNINPSERAALRSDQGVNS</sequence>
<name>T0I0S4_9SPHN</name>
<dbReference type="PATRIC" id="fig|1096930.3.peg.686"/>